<organism evidence="2">
    <name type="scientific">Pseudomonas syringae CC1417</name>
    <dbReference type="NCBI Taxonomy" id="1357272"/>
    <lineage>
        <taxon>Bacteria</taxon>
        <taxon>Pseudomonadati</taxon>
        <taxon>Pseudomonadota</taxon>
        <taxon>Gammaproteobacteria</taxon>
        <taxon>Pseudomonadales</taxon>
        <taxon>Pseudomonadaceae</taxon>
        <taxon>Pseudomonas</taxon>
        <taxon>Pseudomonas syringae</taxon>
    </lineage>
</organism>
<gene>
    <name evidence="2" type="ORF">N011_17850</name>
</gene>
<protein>
    <submittedName>
        <fullName evidence="2">PepSY-associated TM helix domain-containing protein</fullName>
    </submittedName>
</protein>
<sequence length="460" mass="50462">MSASFSSPEPRRSGAFVAFLKRLHFYIGVFVGPFMLVAALSGVVYALTPQIEESLYAHALHTDSRGPVLSLQAQVQRAQASAGPGLSVAAVRPAPREGDTTRVMFSDPGFGPSEHRALFVDPVSGDIRGDMKVYGTSGVLPLRTWIDQFHRGLLLGDVGRIYSELAASWLWVAALGGLILWAVRRRRQSRERDTVRRWHATTGVGLLLGLLFFSATGLTWSQYAGDNIGVLRAYYGWSTPSVATSLGKSATMPMDEHAEHHMHMAPTAQATVLDPALFDSVLAKARAEHVDAAKVEIRPSTSSDKAWVVSEIDRSWPTQVDAVSINPRTLEVVDHVRFSAYSLPAKLTRWGIDAHMGVLFGLANQLVLVVFASGLAAMVVMGYVMWWRRRPALSQARSQQATLFNLWRSLKPFARWALIMAAVLMGFALPVLGVSLLGFILLDALLGYRQALRPFVEDKV</sequence>
<dbReference type="EMBL" id="CP159362">
    <property type="protein sequence ID" value="XCN66351.1"/>
    <property type="molecule type" value="Genomic_DNA"/>
</dbReference>
<proteinExistence type="predicted"/>
<feature type="transmembrane region" description="Helical" evidence="1">
    <location>
        <begin position="416"/>
        <end position="442"/>
    </location>
</feature>
<feature type="transmembrane region" description="Helical" evidence="1">
    <location>
        <begin position="204"/>
        <end position="223"/>
    </location>
</feature>
<reference evidence="2" key="1">
    <citation type="journal article" date="2014" name="Genome Announc.">
        <title>Draft Genome Sequences of a Phylogenetically Diverse Suite of Pseudomonas syringae Strains from Multiple Source Populations.</title>
        <authorList>
            <person name="Baltrus D.A."/>
            <person name="Yourstone S."/>
            <person name="Lind A."/>
            <person name="Guilbaud C."/>
            <person name="Sands D.C."/>
            <person name="Jones C.D."/>
            <person name="Morris C.E."/>
            <person name="Dangl J.L."/>
        </authorList>
    </citation>
    <scope>NUCLEOTIDE SEQUENCE</scope>
    <source>
        <strain evidence="2">CC1417</strain>
    </source>
</reference>
<dbReference type="InterPro" id="IPR005625">
    <property type="entry name" value="PepSY-ass_TM"/>
</dbReference>
<evidence type="ECO:0000256" key="1">
    <source>
        <dbReference type="SAM" id="Phobius"/>
    </source>
</evidence>
<dbReference type="PANTHER" id="PTHR34219:SF1">
    <property type="entry name" value="PEPSY DOMAIN-CONTAINING PROTEIN"/>
    <property type="match status" value="1"/>
</dbReference>
<evidence type="ECO:0000313" key="2">
    <source>
        <dbReference type="EMBL" id="XCN66351.1"/>
    </source>
</evidence>
<feature type="transmembrane region" description="Helical" evidence="1">
    <location>
        <begin position="25"/>
        <end position="47"/>
    </location>
</feature>
<feature type="transmembrane region" description="Helical" evidence="1">
    <location>
        <begin position="366"/>
        <end position="387"/>
    </location>
</feature>
<feature type="transmembrane region" description="Helical" evidence="1">
    <location>
        <begin position="161"/>
        <end position="183"/>
    </location>
</feature>
<keyword evidence="1" id="KW-0812">Transmembrane</keyword>
<keyword evidence="1" id="KW-1133">Transmembrane helix</keyword>
<accession>A0AAU8LCL9</accession>
<name>A0AAU8LCL9_PSESX</name>
<dbReference type="PANTHER" id="PTHR34219">
    <property type="entry name" value="IRON-REGULATED INNER MEMBRANE PROTEIN-RELATED"/>
    <property type="match status" value="1"/>
</dbReference>
<dbReference type="Pfam" id="PF03929">
    <property type="entry name" value="PepSY_TM"/>
    <property type="match status" value="1"/>
</dbReference>
<keyword evidence="1" id="KW-0472">Membrane</keyword>
<dbReference type="RefSeq" id="WP_024694205.1">
    <property type="nucleotide sequence ID" value="NZ_CP159362.1"/>
</dbReference>
<reference evidence="2" key="2">
    <citation type="submission" date="2024-07" db="EMBL/GenBank/DDBJ databases">
        <title>A complete genome sequence for Pseudomonas syringae CC1417.</title>
        <authorList>
            <person name="Baltrus D.A."/>
        </authorList>
    </citation>
    <scope>NUCLEOTIDE SEQUENCE</scope>
    <source>
        <strain evidence="2">CC1417</strain>
    </source>
</reference>
<dbReference type="AlphaFoldDB" id="A0AAU8LCL9"/>